<name>A0A0E9UIL8_ANGAN</name>
<reference evidence="1" key="1">
    <citation type="submission" date="2014-11" db="EMBL/GenBank/DDBJ databases">
        <authorList>
            <person name="Amaro Gonzalez C."/>
        </authorList>
    </citation>
    <scope>NUCLEOTIDE SEQUENCE</scope>
</reference>
<proteinExistence type="predicted"/>
<evidence type="ECO:0000313" key="1">
    <source>
        <dbReference type="EMBL" id="JAH65606.1"/>
    </source>
</evidence>
<dbReference type="EMBL" id="GBXM01042971">
    <property type="protein sequence ID" value="JAH65606.1"/>
    <property type="molecule type" value="Transcribed_RNA"/>
</dbReference>
<reference evidence="1" key="2">
    <citation type="journal article" date="2015" name="Fish Shellfish Immunol.">
        <title>Early steps in the European eel (Anguilla anguilla)-Vibrio vulnificus interaction in the gills: Role of the RtxA13 toxin.</title>
        <authorList>
            <person name="Callol A."/>
            <person name="Pajuelo D."/>
            <person name="Ebbesson L."/>
            <person name="Teles M."/>
            <person name="MacKenzie S."/>
            <person name="Amaro C."/>
        </authorList>
    </citation>
    <scope>NUCLEOTIDE SEQUENCE</scope>
</reference>
<dbReference type="EMBL" id="GBXM01045417">
    <property type="protein sequence ID" value="JAH63160.1"/>
    <property type="molecule type" value="Transcribed_RNA"/>
</dbReference>
<dbReference type="AlphaFoldDB" id="A0A0E9UIL8"/>
<sequence length="46" mass="4871">MALMGRGALLWPSSELCGSPVSHVCSDLPGALNNLFRSVCLFCSTE</sequence>
<organism evidence="1">
    <name type="scientific">Anguilla anguilla</name>
    <name type="common">European freshwater eel</name>
    <name type="synonym">Muraena anguilla</name>
    <dbReference type="NCBI Taxonomy" id="7936"/>
    <lineage>
        <taxon>Eukaryota</taxon>
        <taxon>Metazoa</taxon>
        <taxon>Chordata</taxon>
        <taxon>Craniata</taxon>
        <taxon>Vertebrata</taxon>
        <taxon>Euteleostomi</taxon>
        <taxon>Actinopterygii</taxon>
        <taxon>Neopterygii</taxon>
        <taxon>Teleostei</taxon>
        <taxon>Anguilliformes</taxon>
        <taxon>Anguillidae</taxon>
        <taxon>Anguilla</taxon>
    </lineage>
</organism>
<protein>
    <submittedName>
        <fullName evidence="1">Uncharacterized protein</fullName>
    </submittedName>
</protein>
<accession>A0A0E9UIL8</accession>